<accession>A0A1X0JCI5</accession>
<dbReference type="AlphaFoldDB" id="A0A1X0JCI5"/>
<keyword evidence="8" id="KW-1185">Reference proteome</keyword>
<organism evidence="7 8">
    <name type="scientific">Mycolicibacterium tusciae</name>
    <dbReference type="NCBI Taxonomy" id="75922"/>
    <lineage>
        <taxon>Bacteria</taxon>
        <taxon>Bacillati</taxon>
        <taxon>Actinomycetota</taxon>
        <taxon>Actinomycetes</taxon>
        <taxon>Mycobacteriales</taxon>
        <taxon>Mycobacteriaceae</taxon>
        <taxon>Mycolicibacterium</taxon>
    </lineage>
</organism>
<evidence type="ECO:0000256" key="3">
    <source>
        <dbReference type="ARBA" id="ARBA00022475"/>
    </source>
</evidence>
<dbReference type="Gene3D" id="2.60.40.2880">
    <property type="entry name" value="MmpS1-5, C-terminal soluble domain"/>
    <property type="match status" value="1"/>
</dbReference>
<keyword evidence="3" id="KW-1003">Cell membrane</keyword>
<evidence type="ECO:0000256" key="2">
    <source>
        <dbReference type="ARBA" id="ARBA00007531"/>
    </source>
</evidence>
<evidence type="ECO:0000256" key="1">
    <source>
        <dbReference type="ARBA" id="ARBA00004236"/>
    </source>
</evidence>
<evidence type="ECO:0000313" key="7">
    <source>
        <dbReference type="EMBL" id="ORB60639.1"/>
    </source>
</evidence>
<dbReference type="Proteomes" id="UP000192411">
    <property type="component" value="Unassembled WGS sequence"/>
</dbReference>
<dbReference type="STRING" id="75922.BST47_29745"/>
<dbReference type="InterPro" id="IPR038468">
    <property type="entry name" value="MmpS_C"/>
</dbReference>
<gene>
    <name evidence="7" type="ORF">BST47_29745</name>
</gene>
<evidence type="ECO:0000313" key="8">
    <source>
        <dbReference type="Proteomes" id="UP000192411"/>
    </source>
</evidence>
<sequence>MMRLWIPILVLVVLGAGGFTVSRLHGIFGSENRPSYADTKVEDSKPFDPKQLTYEVFGPAGTVANISYFDENAEPTFVEGASLPWSLKFDITETSAAGSLLAQGDSNSIGCRILVDDEVKAEKTSNQVNAFTSCLLTAA</sequence>
<dbReference type="InterPro" id="IPR008693">
    <property type="entry name" value="MmpS"/>
</dbReference>
<dbReference type="Pfam" id="PF05423">
    <property type="entry name" value="Mycobact_memb"/>
    <property type="match status" value="1"/>
</dbReference>
<protein>
    <recommendedName>
        <fullName evidence="9">MmpS family protein</fullName>
    </recommendedName>
</protein>
<evidence type="ECO:0000256" key="6">
    <source>
        <dbReference type="ARBA" id="ARBA00023136"/>
    </source>
</evidence>
<comment type="caution">
    <text evidence="7">The sequence shown here is derived from an EMBL/GenBank/DDBJ whole genome shotgun (WGS) entry which is preliminary data.</text>
</comment>
<name>A0A1X0JCI5_9MYCO</name>
<dbReference type="GO" id="GO:0005886">
    <property type="term" value="C:plasma membrane"/>
    <property type="evidence" value="ECO:0007669"/>
    <property type="project" value="UniProtKB-SubCell"/>
</dbReference>
<dbReference type="EMBL" id="MVIM01000036">
    <property type="protein sequence ID" value="ORB60639.1"/>
    <property type="molecule type" value="Genomic_DNA"/>
</dbReference>
<keyword evidence="4" id="KW-0812">Transmembrane</keyword>
<evidence type="ECO:0008006" key="9">
    <source>
        <dbReference type="Google" id="ProtNLM"/>
    </source>
</evidence>
<keyword evidence="6" id="KW-0472">Membrane</keyword>
<evidence type="ECO:0000256" key="5">
    <source>
        <dbReference type="ARBA" id="ARBA00022989"/>
    </source>
</evidence>
<evidence type="ECO:0000256" key="4">
    <source>
        <dbReference type="ARBA" id="ARBA00022692"/>
    </source>
</evidence>
<reference evidence="7 8" key="1">
    <citation type="submission" date="2017-02" db="EMBL/GenBank/DDBJ databases">
        <title>The new phylogeny of genus Mycobacterium.</title>
        <authorList>
            <person name="Tortoli E."/>
            <person name="Trovato A."/>
            <person name="Cirillo D.M."/>
        </authorList>
    </citation>
    <scope>NUCLEOTIDE SEQUENCE [LARGE SCALE GENOMIC DNA]</scope>
    <source>
        <strain evidence="7 8">DSM 44338</strain>
    </source>
</reference>
<comment type="similarity">
    <text evidence="2">Belongs to the MmpS family.</text>
</comment>
<proteinExistence type="inferred from homology"/>
<keyword evidence="5" id="KW-1133">Transmembrane helix</keyword>
<comment type="subcellular location">
    <subcellularLocation>
        <location evidence="1">Cell membrane</location>
    </subcellularLocation>
</comment>